<comment type="subcellular location">
    <subcellularLocation>
        <location evidence="1">Cell membrane</location>
        <topology evidence="1">Multi-pass membrane protein</topology>
    </subcellularLocation>
</comment>
<comment type="caution">
    <text evidence="8">The sequence shown here is derived from an EMBL/GenBank/DDBJ whole genome shotgun (WGS) entry which is preliminary data.</text>
</comment>
<sequence>MLFSLLTTPLGRLRLVGFLEGLSFLVLLGIAMPLKYMLHMPQAVRVVGMAHGVLFVLYVLLLIQNSIEHRWSLGKAALGFLASLVPFGTFYADKKLFQPAEVQ</sequence>
<evidence type="ECO:0000256" key="1">
    <source>
        <dbReference type="ARBA" id="ARBA00004651"/>
    </source>
</evidence>
<feature type="transmembrane region" description="Helical" evidence="6">
    <location>
        <begin position="73"/>
        <end position="92"/>
    </location>
</feature>
<feature type="transmembrane region" description="Helical" evidence="6">
    <location>
        <begin position="46"/>
        <end position="67"/>
    </location>
</feature>
<keyword evidence="5 6" id="KW-0472">Membrane</keyword>
<keyword evidence="4 6" id="KW-1133">Transmembrane helix</keyword>
<evidence type="ECO:0000256" key="4">
    <source>
        <dbReference type="ARBA" id="ARBA00022989"/>
    </source>
</evidence>
<dbReference type="EMBL" id="BAABGZ010000013">
    <property type="protein sequence ID" value="GAA4351070.1"/>
    <property type="molecule type" value="Genomic_DNA"/>
</dbReference>
<feature type="transmembrane region" description="Helical" evidence="6">
    <location>
        <begin position="15"/>
        <end position="34"/>
    </location>
</feature>
<feature type="domain" description="DUF3817" evidence="7">
    <location>
        <begin position="11"/>
        <end position="96"/>
    </location>
</feature>
<dbReference type="Proteomes" id="UP001501153">
    <property type="component" value="Unassembled WGS sequence"/>
</dbReference>
<protein>
    <submittedName>
        <fullName evidence="8">DUF3817 domain-containing protein</fullName>
    </submittedName>
</protein>
<dbReference type="PANTHER" id="PTHR40077:SF1">
    <property type="entry name" value="MEMBRANE PROTEIN"/>
    <property type="match status" value="1"/>
</dbReference>
<evidence type="ECO:0000256" key="2">
    <source>
        <dbReference type="ARBA" id="ARBA00022475"/>
    </source>
</evidence>
<evidence type="ECO:0000313" key="8">
    <source>
        <dbReference type="EMBL" id="GAA4351070.1"/>
    </source>
</evidence>
<evidence type="ECO:0000256" key="6">
    <source>
        <dbReference type="SAM" id="Phobius"/>
    </source>
</evidence>
<organism evidence="8 9">
    <name type="scientific">Hymenobacter saemangeumensis</name>
    <dbReference type="NCBI Taxonomy" id="1084522"/>
    <lineage>
        <taxon>Bacteria</taxon>
        <taxon>Pseudomonadati</taxon>
        <taxon>Bacteroidota</taxon>
        <taxon>Cytophagia</taxon>
        <taxon>Cytophagales</taxon>
        <taxon>Hymenobacteraceae</taxon>
        <taxon>Hymenobacter</taxon>
    </lineage>
</organism>
<name>A0ABP8I491_9BACT</name>
<evidence type="ECO:0000256" key="3">
    <source>
        <dbReference type="ARBA" id="ARBA00022692"/>
    </source>
</evidence>
<proteinExistence type="predicted"/>
<accession>A0ABP8I491</accession>
<dbReference type="NCBIfam" id="TIGR03954">
    <property type="entry name" value="integ_memb_HG"/>
    <property type="match status" value="1"/>
</dbReference>
<keyword evidence="9" id="KW-1185">Reference proteome</keyword>
<keyword evidence="2" id="KW-1003">Cell membrane</keyword>
<dbReference type="Pfam" id="PF12823">
    <property type="entry name" value="DUF3817"/>
    <property type="match status" value="1"/>
</dbReference>
<evidence type="ECO:0000313" key="9">
    <source>
        <dbReference type="Proteomes" id="UP001501153"/>
    </source>
</evidence>
<dbReference type="RefSeq" id="WP_345234325.1">
    <property type="nucleotide sequence ID" value="NZ_BAABGZ010000013.1"/>
</dbReference>
<evidence type="ECO:0000259" key="7">
    <source>
        <dbReference type="Pfam" id="PF12823"/>
    </source>
</evidence>
<gene>
    <name evidence="8" type="ORF">GCM10023185_09450</name>
</gene>
<reference evidence="9" key="1">
    <citation type="journal article" date="2019" name="Int. J. Syst. Evol. Microbiol.">
        <title>The Global Catalogue of Microorganisms (GCM) 10K type strain sequencing project: providing services to taxonomists for standard genome sequencing and annotation.</title>
        <authorList>
            <consortium name="The Broad Institute Genomics Platform"/>
            <consortium name="The Broad Institute Genome Sequencing Center for Infectious Disease"/>
            <person name="Wu L."/>
            <person name="Ma J."/>
        </authorList>
    </citation>
    <scope>NUCLEOTIDE SEQUENCE [LARGE SCALE GENOMIC DNA]</scope>
    <source>
        <strain evidence="9">JCM 17923</strain>
    </source>
</reference>
<evidence type="ECO:0000256" key="5">
    <source>
        <dbReference type="ARBA" id="ARBA00023136"/>
    </source>
</evidence>
<dbReference type="PANTHER" id="PTHR40077">
    <property type="entry name" value="MEMBRANE PROTEIN-RELATED"/>
    <property type="match status" value="1"/>
</dbReference>
<dbReference type="InterPro" id="IPR023845">
    <property type="entry name" value="DUF3817_TM"/>
</dbReference>
<keyword evidence="3 6" id="KW-0812">Transmembrane</keyword>